<dbReference type="Proteomes" id="UP000663841">
    <property type="component" value="Unassembled WGS sequence"/>
</dbReference>
<name>A0A8H3CKY1_9AGAM</name>
<dbReference type="SUPFAM" id="SSF56176">
    <property type="entry name" value="FAD-binding/transporter-associated domain-like"/>
    <property type="match status" value="1"/>
</dbReference>
<dbReference type="GO" id="GO:0016491">
    <property type="term" value="F:oxidoreductase activity"/>
    <property type="evidence" value="ECO:0007669"/>
    <property type="project" value="UniProtKB-KW"/>
</dbReference>
<evidence type="ECO:0000259" key="6">
    <source>
        <dbReference type="PROSITE" id="PS51387"/>
    </source>
</evidence>
<comment type="similarity">
    <text evidence="1">Belongs to the oxygen-dependent FAD-linked oxidoreductase family.</text>
</comment>
<keyword evidence="4" id="KW-0560">Oxidoreductase</keyword>
<dbReference type="InterPro" id="IPR016167">
    <property type="entry name" value="FAD-bd_PCMH_sub1"/>
</dbReference>
<keyword evidence="3" id="KW-0274">FAD</keyword>
<dbReference type="InterPro" id="IPR006094">
    <property type="entry name" value="Oxid_FAD_bind_N"/>
</dbReference>
<dbReference type="PROSITE" id="PS51387">
    <property type="entry name" value="FAD_PCMH"/>
    <property type="match status" value="1"/>
</dbReference>
<evidence type="ECO:0000256" key="5">
    <source>
        <dbReference type="SAM" id="SignalP"/>
    </source>
</evidence>
<evidence type="ECO:0000256" key="2">
    <source>
        <dbReference type="ARBA" id="ARBA00022630"/>
    </source>
</evidence>
<dbReference type="InterPro" id="IPR050416">
    <property type="entry name" value="FAD-linked_Oxidoreductase"/>
</dbReference>
<proteinExistence type="inferred from homology"/>
<feature type="chain" id="PRO_5034277544" description="FAD-binding PCMH-type domain-containing protein" evidence="5">
    <location>
        <begin position="20"/>
        <end position="504"/>
    </location>
</feature>
<accession>A0A8H3CKY1</accession>
<dbReference type="Gene3D" id="3.40.462.20">
    <property type="match status" value="1"/>
</dbReference>
<evidence type="ECO:0000256" key="1">
    <source>
        <dbReference type="ARBA" id="ARBA00005466"/>
    </source>
</evidence>
<dbReference type="Gene3D" id="3.30.465.10">
    <property type="match status" value="1"/>
</dbReference>
<dbReference type="InterPro" id="IPR036318">
    <property type="entry name" value="FAD-bd_PCMH-like_sf"/>
</dbReference>
<dbReference type="InterPro" id="IPR016169">
    <property type="entry name" value="FAD-bd_PCMH_sub2"/>
</dbReference>
<protein>
    <recommendedName>
        <fullName evidence="6">FAD-binding PCMH-type domain-containing protein</fullName>
    </recommendedName>
</protein>
<dbReference type="PANTHER" id="PTHR42973">
    <property type="entry name" value="BINDING OXIDOREDUCTASE, PUTATIVE (AFU_ORTHOLOGUE AFUA_1G17690)-RELATED"/>
    <property type="match status" value="1"/>
</dbReference>
<sequence>MWAPLQTIWSSLALGAVIALGAPTESEPHIADTDYASVCKTIEASVSNATGVYYPLHPLHTKGNSHWASSSSQRSACVVEPGNPGDVSKILQIVANTSTPFGVRSGGHATNPGFSSTPGVQIALFKFSEVIYHPGPAAADGSVGTVDIGAGLVWDTVYAALEPLRVNVVGGRVTGVGVGGFTLGGGYSWLSNQYGLTIDTVTAFEVVLPNGTITTATETTNPDLFFGLKGGFNNFGIVTKFTLLAFPQGRVWGGRLSFRASQLDQINAATADFAANVTDPKAAIITHYNYNLLRLELTASVRMFYDGPTPPPGIFERFTSIPHRASPSVTTSNFSGVVSGNQANNAHRSRGAFNTVSLKAYSPSLISQVVNQTRFWAIRSLSKAGASISYDVTPFLPSMNTRSKGGAYPHDDFLAPLNLYFAWSGEANDDWYLDALEESARVIREQAIAEGQDIAGTKQIKYGNYASAAEDLSFLYGPNLERLKAIKAKYDPTNIMALAGGYRF</sequence>
<dbReference type="GO" id="GO:0071949">
    <property type="term" value="F:FAD binding"/>
    <property type="evidence" value="ECO:0007669"/>
    <property type="project" value="InterPro"/>
</dbReference>
<dbReference type="Pfam" id="PF08031">
    <property type="entry name" value="BBE"/>
    <property type="match status" value="1"/>
</dbReference>
<feature type="domain" description="FAD-binding PCMH-type" evidence="6">
    <location>
        <begin position="71"/>
        <end position="248"/>
    </location>
</feature>
<dbReference type="Pfam" id="PF01565">
    <property type="entry name" value="FAD_binding_4"/>
    <property type="match status" value="1"/>
</dbReference>
<keyword evidence="2" id="KW-0285">Flavoprotein</keyword>
<dbReference type="PANTHER" id="PTHR42973:SF13">
    <property type="entry name" value="FAD-BINDING PCMH-TYPE DOMAIN-CONTAINING PROTEIN"/>
    <property type="match status" value="1"/>
</dbReference>
<evidence type="ECO:0000313" key="7">
    <source>
        <dbReference type="EMBL" id="CAE6483544.1"/>
    </source>
</evidence>
<dbReference type="Gene3D" id="3.30.43.10">
    <property type="entry name" value="Uridine Diphospho-n-acetylenolpyruvylglucosamine Reductase, domain 2"/>
    <property type="match status" value="1"/>
</dbReference>
<comment type="caution">
    <text evidence="7">The sequence shown here is derived from an EMBL/GenBank/DDBJ whole genome shotgun (WGS) entry which is preliminary data.</text>
</comment>
<dbReference type="EMBL" id="CAJMWW010000674">
    <property type="protein sequence ID" value="CAE6483544.1"/>
    <property type="molecule type" value="Genomic_DNA"/>
</dbReference>
<reference evidence="7" key="1">
    <citation type="submission" date="2021-01" db="EMBL/GenBank/DDBJ databases">
        <authorList>
            <person name="Kaushik A."/>
        </authorList>
    </citation>
    <scope>NUCLEOTIDE SEQUENCE</scope>
    <source>
        <strain evidence="7">AG3-T5</strain>
    </source>
</reference>
<evidence type="ECO:0000256" key="3">
    <source>
        <dbReference type="ARBA" id="ARBA00022827"/>
    </source>
</evidence>
<dbReference type="InterPro" id="IPR016164">
    <property type="entry name" value="FAD-linked_Oxase-like_C"/>
</dbReference>
<gene>
    <name evidence="7" type="ORF">RDB_LOCUS214715</name>
</gene>
<keyword evidence="5" id="KW-0732">Signal</keyword>
<dbReference type="SUPFAM" id="SSF55103">
    <property type="entry name" value="FAD-linked oxidases, C-terminal domain"/>
    <property type="match status" value="1"/>
</dbReference>
<organism evidence="7 8">
    <name type="scientific">Rhizoctonia solani</name>
    <dbReference type="NCBI Taxonomy" id="456999"/>
    <lineage>
        <taxon>Eukaryota</taxon>
        <taxon>Fungi</taxon>
        <taxon>Dikarya</taxon>
        <taxon>Basidiomycota</taxon>
        <taxon>Agaricomycotina</taxon>
        <taxon>Agaricomycetes</taxon>
        <taxon>Cantharellales</taxon>
        <taxon>Ceratobasidiaceae</taxon>
        <taxon>Rhizoctonia</taxon>
    </lineage>
</organism>
<dbReference type="InterPro" id="IPR016166">
    <property type="entry name" value="FAD-bd_PCMH"/>
</dbReference>
<feature type="signal peptide" evidence="5">
    <location>
        <begin position="1"/>
        <end position="19"/>
    </location>
</feature>
<evidence type="ECO:0000256" key="4">
    <source>
        <dbReference type="ARBA" id="ARBA00023002"/>
    </source>
</evidence>
<dbReference type="InterPro" id="IPR012951">
    <property type="entry name" value="BBE"/>
</dbReference>
<dbReference type="AlphaFoldDB" id="A0A8H3CKY1"/>
<evidence type="ECO:0000313" key="8">
    <source>
        <dbReference type="Proteomes" id="UP000663841"/>
    </source>
</evidence>